<evidence type="ECO:0000313" key="1">
    <source>
        <dbReference type="EMBL" id="BBC61468.1"/>
    </source>
</evidence>
<gene>
    <name evidence="1" type="ORF">DAT561_1369</name>
</gene>
<evidence type="ECO:0000313" key="2">
    <source>
        <dbReference type="Proteomes" id="UP000269226"/>
    </source>
</evidence>
<dbReference type="PANTHER" id="PTHR37297">
    <property type="entry name" value="PROTEIN NRDI"/>
    <property type="match status" value="1"/>
</dbReference>
<dbReference type="Gene3D" id="3.40.50.360">
    <property type="match status" value="1"/>
</dbReference>
<proteinExistence type="predicted"/>
<dbReference type="GO" id="GO:0010181">
    <property type="term" value="F:FMN binding"/>
    <property type="evidence" value="ECO:0007669"/>
    <property type="project" value="InterPro"/>
</dbReference>
<dbReference type="InterPro" id="IPR029039">
    <property type="entry name" value="Flavoprotein-like_sf"/>
</dbReference>
<dbReference type="EMBL" id="AP018492">
    <property type="protein sequence ID" value="BBC61468.1"/>
    <property type="molecule type" value="Genomic_DNA"/>
</dbReference>
<dbReference type="OMA" id="PNMYSFE"/>
<name>A0A2Z5Y3Y9_9ENTE</name>
<dbReference type="Pfam" id="PF07972">
    <property type="entry name" value="Flavodoxin_NdrI"/>
    <property type="match status" value="1"/>
</dbReference>
<dbReference type="Proteomes" id="UP000269226">
    <property type="component" value="Chromosome"/>
</dbReference>
<reference evidence="1 2" key="1">
    <citation type="submission" date="2018-01" db="EMBL/GenBank/DDBJ databases">
        <title>Whole genome sequence of Melissococcus plutonius DAT561.</title>
        <authorList>
            <person name="Okumura K."/>
            <person name="Takamatsu D."/>
            <person name="Okura M."/>
        </authorList>
    </citation>
    <scope>NUCLEOTIDE SEQUENCE [LARGE SCALE GENOMIC DNA]</scope>
    <source>
        <strain evidence="1 2">DAT561</strain>
    </source>
</reference>
<dbReference type="NCBIfam" id="TIGR00333">
    <property type="entry name" value="nrdI"/>
    <property type="match status" value="1"/>
</dbReference>
<dbReference type="AlphaFoldDB" id="A0A2Z5Y3Y9"/>
<protein>
    <submittedName>
        <fullName evidence="1">Ribonucleotide reduction protein NrdI</fullName>
    </submittedName>
</protein>
<dbReference type="GeneID" id="57043908"/>
<sequence>MKIVYFSVTGQTKRFVNKLNLPSYEIDPSDPYVKMNESYILIVPTYDKEITEIVNDFIEYEDNQDYCQGVAGSGNRNFAHLFVYTAKDIAHDYNVPLLFAFEFSGTNEDVTSFKKVVNQFES</sequence>
<dbReference type="SUPFAM" id="SSF52218">
    <property type="entry name" value="Flavoproteins"/>
    <property type="match status" value="1"/>
</dbReference>
<organism evidence="1 2">
    <name type="scientific">Melissococcus plutonius</name>
    <dbReference type="NCBI Taxonomy" id="33970"/>
    <lineage>
        <taxon>Bacteria</taxon>
        <taxon>Bacillati</taxon>
        <taxon>Bacillota</taxon>
        <taxon>Bacilli</taxon>
        <taxon>Lactobacillales</taxon>
        <taxon>Enterococcaceae</taxon>
        <taxon>Melissococcus</taxon>
    </lineage>
</organism>
<dbReference type="PIRSF" id="PIRSF005087">
    <property type="entry name" value="NrdI"/>
    <property type="match status" value="1"/>
</dbReference>
<dbReference type="InterPro" id="IPR004465">
    <property type="entry name" value="RNR_NrdI"/>
</dbReference>
<accession>A0A2Z5Y3Y9</accession>
<dbReference type="RefSeq" id="WP_013773455.1">
    <property type="nucleotide sequence ID" value="NZ_AP018492.1"/>
</dbReference>
<dbReference type="PANTHER" id="PTHR37297:SF1">
    <property type="entry name" value="PROTEIN NRDI"/>
    <property type="match status" value="1"/>
</dbReference>